<dbReference type="InterPro" id="IPR019734">
    <property type="entry name" value="TPR_rpt"/>
</dbReference>
<dbReference type="Proteomes" id="UP001623349">
    <property type="component" value="Unassembled WGS sequence"/>
</dbReference>
<gene>
    <name evidence="2" type="ORF">APTSU1_000292400</name>
</gene>
<dbReference type="EMBL" id="BAAFST010000003">
    <property type="protein sequence ID" value="GAB1287694.1"/>
    <property type="molecule type" value="Genomic_DNA"/>
</dbReference>
<name>A0ABQ0EKV0_APOSI</name>
<dbReference type="SUPFAM" id="SSF48452">
    <property type="entry name" value="TPR-like"/>
    <property type="match status" value="2"/>
</dbReference>
<comment type="caution">
    <text evidence="2">The sequence shown here is derived from an EMBL/GenBank/DDBJ whole genome shotgun (WGS) entry which is preliminary data.</text>
</comment>
<evidence type="ECO:0000256" key="1">
    <source>
        <dbReference type="PROSITE-ProRule" id="PRU00339"/>
    </source>
</evidence>
<keyword evidence="3" id="KW-1185">Reference proteome</keyword>
<accession>A0ABQ0EKV0</accession>
<proteinExistence type="predicted"/>
<sequence>MKKKEKKKRLQEEGKIQSLTRAGHRALRAAQNQEALSSFQKAFLLASKAPSTRDSPVLQACAFNLGAAYVEAGDSATGLELLLRAHPEEKSEGRRRGDWCFNVALAYHALGDLTLALDWYRRALVHYQPQGYHGEAQAKIGACYQALGRPNQAACSLQEASRAYARAGQLWDAALAQVAAVRCMLSSRQYGLSDVLQALQESRKLADADRTTDRGLLGPFYNDLGMGYFQLQLFPLAVEAFLQALSLCQQPAEQATVLQNLGMTHNVLGNYWEAQEFHQKAANLHGSVGQRWEQGRSFSGLAFSLSQLGDHRAAWDSYLHALQAAQDSGDIKGQWQACEGLGAAAARLGQHDQALKYYKEALALCQHEPGSVRERLVVKLADALRTFMAQEKLAQAHFLPSAPGRLQTSWKTSRIQNSAEGAWGSRWEDDAPEEGCEKKQMKGLMNLAAALGVQRQNPGVIPPSVEDPCLPSAWLVQGLGATAHLPSGGPNPSGGEYPVIMAPNKLQVNRSSVWTKEALGRNLPRTRVQSGLCTIM</sequence>
<dbReference type="Pfam" id="PF13424">
    <property type="entry name" value="TPR_12"/>
    <property type="match status" value="1"/>
</dbReference>
<evidence type="ECO:0000313" key="2">
    <source>
        <dbReference type="EMBL" id="GAB1287694.1"/>
    </source>
</evidence>
<keyword evidence="1" id="KW-0802">TPR repeat</keyword>
<protein>
    <submittedName>
        <fullName evidence="2">Tetratricopeptide repeat protein 24</fullName>
    </submittedName>
</protein>
<organism evidence="2 3">
    <name type="scientific">Apodemus speciosus</name>
    <name type="common">Large Japanese field mouse</name>
    <dbReference type="NCBI Taxonomy" id="105296"/>
    <lineage>
        <taxon>Eukaryota</taxon>
        <taxon>Metazoa</taxon>
        <taxon>Chordata</taxon>
        <taxon>Craniata</taxon>
        <taxon>Vertebrata</taxon>
        <taxon>Euteleostomi</taxon>
        <taxon>Mammalia</taxon>
        <taxon>Eutheria</taxon>
        <taxon>Euarchontoglires</taxon>
        <taxon>Glires</taxon>
        <taxon>Rodentia</taxon>
        <taxon>Myomorpha</taxon>
        <taxon>Muroidea</taxon>
        <taxon>Muridae</taxon>
        <taxon>Murinae</taxon>
        <taxon>Apodemus</taxon>
    </lineage>
</organism>
<dbReference type="Gene3D" id="1.25.40.10">
    <property type="entry name" value="Tetratricopeptide repeat domain"/>
    <property type="match status" value="2"/>
</dbReference>
<feature type="repeat" description="TPR" evidence="1">
    <location>
        <begin position="335"/>
        <end position="368"/>
    </location>
</feature>
<dbReference type="InterPro" id="IPR024812">
    <property type="entry name" value="TPR_24"/>
</dbReference>
<dbReference type="PANTHER" id="PTHR47050">
    <property type="entry name" value="TETRATRICOPEPTIDE REPEAT PROTEIN 24"/>
    <property type="match status" value="1"/>
</dbReference>
<dbReference type="Pfam" id="PF13176">
    <property type="entry name" value="TPR_7"/>
    <property type="match status" value="1"/>
</dbReference>
<dbReference type="SMART" id="SM00028">
    <property type="entry name" value="TPR"/>
    <property type="match status" value="7"/>
</dbReference>
<dbReference type="PANTHER" id="PTHR47050:SF2">
    <property type="entry name" value="TETRATRICOPEPTIDE REPEAT PROTEIN 24"/>
    <property type="match status" value="1"/>
</dbReference>
<dbReference type="InterPro" id="IPR011990">
    <property type="entry name" value="TPR-like_helical_dom_sf"/>
</dbReference>
<dbReference type="PROSITE" id="PS50005">
    <property type="entry name" value="TPR"/>
    <property type="match status" value="1"/>
</dbReference>
<reference evidence="2 3" key="1">
    <citation type="submission" date="2024-08" db="EMBL/GenBank/DDBJ databases">
        <title>The draft genome of Apodemus speciosus.</title>
        <authorList>
            <person name="Nabeshima K."/>
            <person name="Suzuki S."/>
            <person name="Onuma M."/>
        </authorList>
    </citation>
    <scope>NUCLEOTIDE SEQUENCE [LARGE SCALE GENOMIC DNA]</scope>
    <source>
        <strain evidence="2">IB14-021</strain>
    </source>
</reference>
<evidence type="ECO:0000313" key="3">
    <source>
        <dbReference type="Proteomes" id="UP001623349"/>
    </source>
</evidence>